<name>A0A2U8QS28_9FLAO</name>
<dbReference type="InterPro" id="IPR051532">
    <property type="entry name" value="Ester_Hydrolysis_Enzymes"/>
</dbReference>
<gene>
    <name evidence="2" type="ORF">DI487_03160</name>
</gene>
<dbReference type="InterPro" id="IPR018392">
    <property type="entry name" value="LysM"/>
</dbReference>
<feature type="domain" description="LysM" evidence="1">
    <location>
        <begin position="205"/>
        <end position="248"/>
    </location>
</feature>
<dbReference type="InterPro" id="IPR013830">
    <property type="entry name" value="SGNH_hydro"/>
</dbReference>
<dbReference type="Gene3D" id="3.10.350.10">
    <property type="entry name" value="LysM domain"/>
    <property type="match status" value="1"/>
</dbReference>
<evidence type="ECO:0000313" key="3">
    <source>
        <dbReference type="Proteomes" id="UP000245429"/>
    </source>
</evidence>
<proteinExistence type="predicted"/>
<organism evidence="2 3">
    <name type="scientific">Flavobacterium sediminis</name>
    <dbReference type="NCBI Taxonomy" id="2201181"/>
    <lineage>
        <taxon>Bacteria</taxon>
        <taxon>Pseudomonadati</taxon>
        <taxon>Bacteroidota</taxon>
        <taxon>Flavobacteriia</taxon>
        <taxon>Flavobacteriales</taxon>
        <taxon>Flavobacteriaceae</taxon>
        <taxon>Flavobacterium</taxon>
    </lineage>
</organism>
<dbReference type="Pfam" id="PF13472">
    <property type="entry name" value="Lipase_GDSL_2"/>
    <property type="match status" value="1"/>
</dbReference>
<dbReference type="InterPro" id="IPR036514">
    <property type="entry name" value="SGNH_hydro_sf"/>
</dbReference>
<dbReference type="InterPro" id="IPR036779">
    <property type="entry name" value="LysM_dom_sf"/>
</dbReference>
<reference evidence="2 3" key="1">
    <citation type="submission" date="2018-05" db="EMBL/GenBank/DDBJ databases">
        <title>Flavobacterium sp. MEBiC07310.</title>
        <authorList>
            <person name="Baek K."/>
        </authorList>
    </citation>
    <scope>NUCLEOTIDE SEQUENCE [LARGE SCALE GENOMIC DNA]</scope>
    <source>
        <strain evidence="2 3">MEBiC07310</strain>
    </source>
</reference>
<protein>
    <submittedName>
        <fullName evidence="2">Peptidoglycan-binding protein</fullName>
    </submittedName>
</protein>
<dbReference type="RefSeq" id="WP_109568371.1">
    <property type="nucleotide sequence ID" value="NZ_CP029463.1"/>
</dbReference>
<dbReference type="AlphaFoldDB" id="A0A2U8QS28"/>
<dbReference type="OrthoDB" id="9764375at2"/>
<evidence type="ECO:0000259" key="1">
    <source>
        <dbReference type="PROSITE" id="PS51782"/>
    </source>
</evidence>
<dbReference type="PANTHER" id="PTHR30383:SF29">
    <property type="entry name" value="SGNH HYDROLASE-TYPE ESTERASE DOMAIN-CONTAINING PROTEIN"/>
    <property type="match status" value="1"/>
</dbReference>
<dbReference type="PROSITE" id="PS51782">
    <property type="entry name" value="LYSM"/>
    <property type="match status" value="1"/>
</dbReference>
<dbReference type="SUPFAM" id="SSF54106">
    <property type="entry name" value="LysM domain"/>
    <property type="match status" value="1"/>
</dbReference>
<dbReference type="EMBL" id="CP029463">
    <property type="protein sequence ID" value="AWM12963.1"/>
    <property type="molecule type" value="Genomic_DNA"/>
</dbReference>
<sequence>MQIKILIFILFIFQFGQCQQIDTTAVDTEEVTHEFLEDSLRGDSMATDVVLNGGAIQHFFEKLQQLEQNKDCKLRIVHIGDSHIQADFFSGEMRSLFQEKFGNGGLGFTFPYNLAKTNGNYFIKYKSSVGFENYRNIYPDTTKPVGLSGIALYNSAKDFAVELSVRDTSYTFSNVKMLMPHNQKCFDLATASKEIVMESVEFKKIVHTIKRGEALSIIAEKYHVSIAAIKKENHLRSNNIQAGKKLIIPTKETETKKISRTEFIPLELIKGKTSCTYYSQEPLDKLYIIPAENQSDFALNGLILEKNTAGIVYSSIGVNGAKASDYNKFSMFFEQIPALEADLFIISLGTNESFDKKETEEYYAQLQQMITKIKAENPGADILLTTPPPSLLKRRYPNALAKDYAALLVEKASEDNFAVWNLYKAMGGNERVSQNSAQGLMAKDKVHYSKAGYEKQGEMFFEALMNTYEQFKLLK</sequence>
<dbReference type="PANTHER" id="PTHR30383">
    <property type="entry name" value="THIOESTERASE 1/PROTEASE 1/LYSOPHOSPHOLIPASE L1"/>
    <property type="match status" value="1"/>
</dbReference>
<dbReference type="Gene3D" id="3.40.50.1110">
    <property type="entry name" value="SGNH hydrolase"/>
    <property type="match status" value="2"/>
</dbReference>
<keyword evidence="3" id="KW-1185">Reference proteome</keyword>
<dbReference type="KEGG" id="fse:DI487_03160"/>
<dbReference type="Proteomes" id="UP000245429">
    <property type="component" value="Chromosome"/>
</dbReference>
<accession>A0A2U8QS28</accession>
<dbReference type="Pfam" id="PF01476">
    <property type="entry name" value="LysM"/>
    <property type="match status" value="1"/>
</dbReference>
<dbReference type="CDD" id="cd00118">
    <property type="entry name" value="LysM"/>
    <property type="match status" value="1"/>
</dbReference>
<dbReference type="SUPFAM" id="SSF52266">
    <property type="entry name" value="SGNH hydrolase"/>
    <property type="match status" value="1"/>
</dbReference>
<dbReference type="GO" id="GO:0016788">
    <property type="term" value="F:hydrolase activity, acting on ester bonds"/>
    <property type="evidence" value="ECO:0007669"/>
    <property type="project" value="UniProtKB-ARBA"/>
</dbReference>
<evidence type="ECO:0000313" key="2">
    <source>
        <dbReference type="EMBL" id="AWM12963.1"/>
    </source>
</evidence>
<dbReference type="SMART" id="SM00257">
    <property type="entry name" value="LysM"/>
    <property type="match status" value="1"/>
</dbReference>